<dbReference type="Gene3D" id="1.20.1300.10">
    <property type="entry name" value="Fumarate reductase/succinate dehydrogenase, transmembrane subunit"/>
    <property type="match status" value="1"/>
</dbReference>
<keyword evidence="7" id="KW-0349">Heme</keyword>
<evidence type="ECO:0000256" key="12">
    <source>
        <dbReference type="ARBA" id="ARBA00023004"/>
    </source>
</evidence>
<evidence type="ECO:0000256" key="4">
    <source>
        <dbReference type="ARBA" id="ARBA00005163"/>
    </source>
</evidence>
<dbReference type="GO" id="GO:0046872">
    <property type="term" value="F:metal ion binding"/>
    <property type="evidence" value="ECO:0007669"/>
    <property type="project" value="UniProtKB-KW"/>
</dbReference>
<keyword evidence="9" id="KW-0479">Metal-binding</keyword>
<evidence type="ECO:0000256" key="5">
    <source>
        <dbReference type="ARBA" id="ARBA00022448"/>
    </source>
</evidence>
<dbReference type="UniPathway" id="UPA00223"/>
<evidence type="ECO:0000256" key="8">
    <source>
        <dbReference type="ARBA" id="ARBA00022692"/>
    </source>
</evidence>
<feature type="transmembrane region" description="Helical" evidence="14">
    <location>
        <begin position="28"/>
        <end position="50"/>
    </location>
</feature>
<dbReference type="InterPro" id="IPR000701">
    <property type="entry name" value="SuccDH_FuR_B_TM-su"/>
</dbReference>
<dbReference type="GO" id="GO:0020037">
    <property type="term" value="F:heme binding"/>
    <property type="evidence" value="ECO:0007669"/>
    <property type="project" value="InterPro"/>
</dbReference>
<keyword evidence="12" id="KW-0408">Iron</keyword>
<sequence>MSLRSDLGRVRGLGSAKEGTSHWWAQRLTAVALLPLSFWFVWSVINLVGVDHIGFKNWLNENANLVLMILFVGSLFYHMQLGLQVVIEDYVHGEKKKVTSLVLNLFVALFFGVSSIVALLKVAFGS</sequence>
<evidence type="ECO:0000256" key="9">
    <source>
        <dbReference type="ARBA" id="ARBA00022723"/>
    </source>
</evidence>
<keyword evidence="8 14" id="KW-0812">Transmembrane</keyword>
<comment type="subcellular location">
    <subcellularLocation>
        <location evidence="3">Membrane</location>
        <topology evidence="3">Multi-pass membrane protein</topology>
    </subcellularLocation>
</comment>
<keyword evidence="10" id="KW-0249">Electron transport</keyword>
<accession>A0A381V1N9</accession>
<dbReference type="CDD" id="cd03495">
    <property type="entry name" value="SQR_TypeC_SdhD_like"/>
    <property type="match status" value="1"/>
</dbReference>
<dbReference type="InterPro" id="IPR014312">
    <property type="entry name" value="Succ_DH_anchor"/>
</dbReference>
<keyword evidence="13 14" id="KW-0472">Membrane</keyword>
<comment type="function">
    <text evidence="2">Membrane-anchoring subunit of succinate dehydrogenase (SDH).</text>
</comment>
<evidence type="ECO:0000256" key="1">
    <source>
        <dbReference type="ARBA" id="ARBA00001971"/>
    </source>
</evidence>
<keyword evidence="6" id="KW-0816">Tricarboxylic acid cycle</keyword>
<evidence type="ECO:0000256" key="7">
    <source>
        <dbReference type="ARBA" id="ARBA00022617"/>
    </source>
</evidence>
<dbReference type="AlphaFoldDB" id="A0A381V1N9"/>
<keyword evidence="5" id="KW-0813">Transport</keyword>
<comment type="pathway">
    <text evidence="4">Carbohydrate metabolism; tricarboxylic acid cycle.</text>
</comment>
<reference evidence="15" key="1">
    <citation type="submission" date="2018-05" db="EMBL/GenBank/DDBJ databases">
        <authorList>
            <person name="Lanie J.A."/>
            <person name="Ng W.-L."/>
            <person name="Kazmierczak K.M."/>
            <person name="Andrzejewski T.M."/>
            <person name="Davidsen T.M."/>
            <person name="Wayne K.J."/>
            <person name="Tettelin H."/>
            <person name="Glass J.I."/>
            <person name="Rusch D."/>
            <person name="Podicherti R."/>
            <person name="Tsui H.-C.T."/>
            <person name="Winkler M.E."/>
        </authorList>
    </citation>
    <scope>NUCLEOTIDE SEQUENCE</scope>
</reference>
<dbReference type="GO" id="GO:0016020">
    <property type="term" value="C:membrane"/>
    <property type="evidence" value="ECO:0007669"/>
    <property type="project" value="UniProtKB-SubCell"/>
</dbReference>
<dbReference type="EMBL" id="UINC01007515">
    <property type="protein sequence ID" value="SVA33748.1"/>
    <property type="molecule type" value="Genomic_DNA"/>
</dbReference>
<evidence type="ECO:0000256" key="3">
    <source>
        <dbReference type="ARBA" id="ARBA00004141"/>
    </source>
</evidence>
<organism evidence="15">
    <name type="scientific">marine metagenome</name>
    <dbReference type="NCBI Taxonomy" id="408172"/>
    <lineage>
        <taxon>unclassified sequences</taxon>
        <taxon>metagenomes</taxon>
        <taxon>ecological metagenomes</taxon>
    </lineage>
</organism>
<dbReference type="Pfam" id="PF01127">
    <property type="entry name" value="Sdh_cyt"/>
    <property type="match status" value="1"/>
</dbReference>
<gene>
    <name evidence="15" type="ORF">METZ01_LOCUS86602</name>
</gene>
<evidence type="ECO:0000256" key="11">
    <source>
        <dbReference type="ARBA" id="ARBA00022989"/>
    </source>
</evidence>
<feature type="transmembrane region" description="Helical" evidence="14">
    <location>
        <begin position="62"/>
        <end position="81"/>
    </location>
</feature>
<evidence type="ECO:0000313" key="15">
    <source>
        <dbReference type="EMBL" id="SVA33748.1"/>
    </source>
</evidence>
<evidence type="ECO:0000256" key="2">
    <source>
        <dbReference type="ARBA" id="ARBA00004050"/>
    </source>
</evidence>
<proteinExistence type="predicted"/>
<comment type="cofactor">
    <cofactor evidence="1">
        <name>heme</name>
        <dbReference type="ChEBI" id="CHEBI:30413"/>
    </cofactor>
</comment>
<evidence type="ECO:0000256" key="14">
    <source>
        <dbReference type="SAM" id="Phobius"/>
    </source>
</evidence>
<evidence type="ECO:0000256" key="6">
    <source>
        <dbReference type="ARBA" id="ARBA00022532"/>
    </source>
</evidence>
<dbReference type="NCBIfam" id="TIGR02968">
    <property type="entry name" value="succ_dehyd_anc"/>
    <property type="match status" value="1"/>
</dbReference>
<feature type="transmembrane region" description="Helical" evidence="14">
    <location>
        <begin position="101"/>
        <end position="124"/>
    </location>
</feature>
<evidence type="ECO:0008006" key="16">
    <source>
        <dbReference type="Google" id="ProtNLM"/>
    </source>
</evidence>
<dbReference type="GO" id="GO:0006099">
    <property type="term" value="P:tricarboxylic acid cycle"/>
    <property type="evidence" value="ECO:0007669"/>
    <property type="project" value="UniProtKB-UniPathway"/>
</dbReference>
<dbReference type="SUPFAM" id="SSF81343">
    <property type="entry name" value="Fumarate reductase respiratory complex transmembrane subunits"/>
    <property type="match status" value="1"/>
</dbReference>
<dbReference type="InterPro" id="IPR034804">
    <property type="entry name" value="SQR/QFR_C/D"/>
</dbReference>
<evidence type="ECO:0000256" key="13">
    <source>
        <dbReference type="ARBA" id="ARBA00023136"/>
    </source>
</evidence>
<name>A0A381V1N9_9ZZZZ</name>
<protein>
    <recommendedName>
        <fullName evidence="16">Succinate dehydrogenase hydrophobic membrane anchor subunit</fullName>
    </recommendedName>
</protein>
<keyword evidence="11 14" id="KW-1133">Transmembrane helix</keyword>
<evidence type="ECO:0000256" key="10">
    <source>
        <dbReference type="ARBA" id="ARBA00022982"/>
    </source>
</evidence>